<evidence type="ECO:0000313" key="1">
    <source>
        <dbReference type="EMBL" id="KKK71592.1"/>
    </source>
</evidence>
<accession>A0A0F8XRA1</accession>
<dbReference type="SUPFAM" id="SSF53098">
    <property type="entry name" value="Ribonuclease H-like"/>
    <property type="match status" value="1"/>
</dbReference>
<protein>
    <recommendedName>
        <fullName evidence="2">Transposase IS4-like domain-containing protein</fullName>
    </recommendedName>
</protein>
<dbReference type="EMBL" id="LAZR01057663">
    <property type="protein sequence ID" value="KKK71592.1"/>
    <property type="molecule type" value="Genomic_DNA"/>
</dbReference>
<organism evidence="1">
    <name type="scientific">marine sediment metagenome</name>
    <dbReference type="NCBI Taxonomy" id="412755"/>
    <lineage>
        <taxon>unclassified sequences</taxon>
        <taxon>metagenomes</taxon>
        <taxon>ecological metagenomes</taxon>
    </lineage>
</organism>
<proteinExistence type="predicted"/>
<name>A0A0F8XRA1_9ZZZZ</name>
<gene>
    <name evidence="1" type="ORF">LCGC14_2912380</name>
</gene>
<sequence length="238" mass="26927">MLLGTRFEAFMKESPVSVMVHGVLERTLDPGALDELFERTAEVQYTKDLLFSQCVHVMSDVVLDVSPTVGAWYQDHPGELAVTRQAVYDKLKNIEPEVSAEVVRHSARELAPVLKAMKATQKPWLPGYRVLVLDGNHLAGTEHRIFELRRTRAAALPGQCLALYDPELDLIVDVVPCEDAYAQERSLLAEVLRKVEKWDVILADRNFCTTGFLFGIYLRDAFFVIRQHKSTLSWQLTG</sequence>
<evidence type="ECO:0008006" key="2">
    <source>
        <dbReference type="Google" id="ProtNLM"/>
    </source>
</evidence>
<feature type="non-terminal residue" evidence="1">
    <location>
        <position position="238"/>
    </location>
</feature>
<reference evidence="1" key="1">
    <citation type="journal article" date="2015" name="Nature">
        <title>Complex archaea that bridge the gap between prokaryotes and eukaryotes.</title>
        <authorList>
            <person name="Spang A."/>
            <person name="Saw J.H."/>
            <person name="Jorgensen S.L."/>
            <person name="Zaremba-Niedzwiedzka K."/>
            <person name="Martijn J."/>
            <person name="Lind A.E."/>
            <person name="van Eijk R."/>
            <person name="Schleper C."/>
            <person name="Guy L."/>
            <person name="Ettema T.J."/>
        </authorList>
    </citation>
    <scope>NUCLEOTIDE SEQUENCE</scope>
</reference>
<comment type="caution">
    <text evidence="1">The sequence shown here is derived from an EMBL/GenBank/DDBJ whole genome shotgun (WGS) entry which is preliminary data.</text>
</comment>
<dbReference type="AlphaFoldDB" id="A0A0F8XRA1"/>
<dbReference type="InterPro" id="IPR012337">
    <property type="entry name" value="RNaseH-like_sf"/>
</dbReference>